<dbReference type="InterPro" id="IPR050278">
    <property type="entry name" value="Serine_Prot_S9B/DPPIV"/>
</dbReference>
<evidence type="ECO:0000256" key="6">
    <source>
        <dbReference type="ARBA" id="ARBA00022825"/>
    </source>
</evidence>
<feature type="domain" description="Dipeptidylpeptidase IV N-terminal" evidence="14">
    <location>
        <begin position="3"/>
        <end position="345"/>
    </location>
</feature>
<evidence type="ECO:0000256" key="1">
    <source>
        <dbReference type="ARBA" id="ARBA00004606"/>
    </source>
</evidence>
<evidence type="ECO:0008006" key="17">
    <source>
        <dbReference type="Google" id="ProtNLM"/>
    </source>
</evidence>
<dbReference type="InterPro" id="IPR001375">
    <property type="entry name" value="Peptidase_S9_cat"/>
</dbReference>
<keyword evidence="7" id="KW-0735">Signal-anchor</keyword>
<organism evidence="15 16">
    <name type="scientific">Dryococelus australis</name>
    <dbReference type="NCBI Taxonomy" id="614101"/>
    <lineage>
        <taxon>Eukaryota</taxon>
        <taxon>Metazoa</taxon>
        <taxon>Ecdysozoa</taxon>
        <taxon>Arthropoda</taxon>
        <taxon>Hexapoda</taxon>
        <taxon>Insecta</taxon>
        <taxon>Pterygota</taxon>
        <taxon>Neoptera</taxon>
        <taxon>Polyneoptera</taxon>
        <taxon>Phasmatodea</taxon>
        <taxon>Verophasmatodea</taxon>
        <taxon>Anareolatae</taxon>
        <taxon>Phasmatidae</taxon>
        <taxon>Eurycanthinae</taxon>
        <taxon>Dryococelus</taxon>
    </lineage>
</organism>
<feature type="compositionally biased region" description="Low complexity" evidence="12">
    <location>
        <begin position="382"/>
        <end position="392"/>
    </location>
</feature>
<keyword evidence="3" id="KW-0645">Protease</keyword>
<keyword evidence="8" id="KW-1133">Transmembrane helix</keyword>
<comment type="subcellular location">
    <subcellularLocation>
        <location evidence="11">Endomembrane system</location>
        <topology evidence="11">Single-pass membrane protein</topology>
    </subcellularLocation>
    <subcellularLocation>
        <location evidence="1">Membrane</location>
        <topology evidence="1">Single-pass type II membrane protein</topology>
    </subcellularLocation>
</comment>
<keyword evidence="9" id="KW-0472">Membrane</keyword>
<gene>
    <name evidence="15" type="ORF">PR048_029541</name>
</gene>
<sequence>MFQLFRYSYLAQYTVYDIATMDTWPVTPTPDTDGHPYLLYADWAPRGCALVMVYNYDIYFRLSCKASHSYRVTSSAVPGVVSNGIPDWLYEEEILRSSQALWMSDDGHMMLYATFNDSHVEEQRFPWFGLPEDRRYPEIRSLRYPKAGTQNPLVTLWVADLADPKNIRTRDLKPPATFKHTKLACEFYFTAVTWVSLTEVCVIWMNRPQNLSIITVCKSPVWFCQETHRVSGEGRGWVDIQDAPFFSMDGITYVTIAPVRDGPAGHFKHIVSVNIAKKRVLPLTHGRFEVARILAWDRQESLVYFLAVPEERPGQLHLYRTTSMTPRIGVALGSPQCLTCHPESSSARPQHGYGGYYGAAGRASSSSPPQDGDDWPDDDQEASSTTAAPAPTHSHRKSYVSRHAADAMELLVRPCQYHNVVFSPGLRYYVLECLGPGVPTVRLYATRGLRLLATLQNNTRLLERVSKMALPQVKTFPVQISGGYYAQVRLHLPPGLREEEITKYPLVVQVYGGPGTQLVTERWKLDWNTYLAGNRDFIVAQIDGRGTGGQGNQMLSEVYMQLGSVEVADQLEVTEYLRDSLHFVDKRRVAVWGWSYGGFVSAMALAQDQYVFHCGISVAPIVTWKLYDSAYTERYMGLPNITGNYKGYEESDVTKRVDKLRDKMFYLVHGTADDNVHFQQSMVLAKALANKGILFRQQLVLFPGHQLLYVSETREDLRLSGSLQVVSLWRHPPPLAANVYPDESHSLSRVRRHLYRSMANFLDDCFRKQVPPDLKAGLRNGGTSGE</sequence>
<dbReference type="Pfam" id="PF00930">
    <property type="entry name" value="DPPIV_N"/>
    <property type="match status" value="1"/>
</dbReference>
<keyword evidence="6" id="KW-0720">Serine protease</keyword>
<keyword evidence="5" id="KW-0378">Hydrolase</keyword>
<feature type="compositionally biased region" description="Low complexity" evidence="12">
    <location>
        <begin position="359"/>
        <end position="370"/>
    </location>
</feature>
<keyword evidence="10" id="KW-0325">Glycoprotein</keyword>
<dbReference type="PANTHER" id="PTHR11731">
    <property type="entry name" value="PROTEASE FAMILY S9B,C DIPEPTIDYL-PEPTIDASE IV-RELATED"/>
    <property type="match status" value="1"/>
</dbReference>
<evidence type="ECO:0000256" key="3">
    <source>
        <dbReference type="ARBA" id="ARBA00022670"/>
    </source>
</evidence>
<evidence type="ECO:0000256" key="9">
    <source>
        <dbReference type="ARBA" id="ARBA00023136"/>
    </source>
</evidence>
<evidence type="ECO:0000256" key="10">
    <source>
        <dbReference type="ARBA" id="ARBA00023180"/>
    </source>
</evidence>
<evidence type="ECO:0000256" key="2">
    <source>
        <dbReference type="ARBA" id="ARBA00022438"/>
    </source>
</evidence>
<reference evidence="15 16" key="1">
    <citation type="submission" date="2023-02" db="EMBL/GenBank/DDBJ databases">
        <title>LHISI_Scaffold_Assembly.</title>
        <authorList>
            <person name="Stuart O.P."/>
            <person name="Cleave R."/>
            <person name="Magrath M.J.L."/>
            <person name="Mikheyev A.S."/>
        </authorList>
    </citation>
    <scope>NUCLEOTIDE SEQUENCE [LARGE SCALE GENOMIC DNA]</scope>
    <source>
        <strain evidence="15">Daus_M_001</strain>
        <tissue evidence="15">Leg muscle</tissue>
    </source>
</reference>
<evidence type="ECO:0000313" key="15">
    <source>
        <dbReference type="EMBL" id="KAJ8870518.1"/>
    </source>
</evidence>
<evidence type="ECO:0000256" key="4">
    <source>
        <dbReference type="ARBA" id="ARBA00022692"/>
    </source>
</evidence>
<dbReference type="Proteomes" id="UP001159363">
    <property type="component" value="Chromosome 12"/>
</dbReference>
<dbReference type="Pfam" id="PF00326">
    <property type="entry name" value="Peptidase_S9"/>
    <property type="match status" value="1"/>
</dbReference>
<evidence type="ECO:0000259" key="13">
    <source>
        <dbReference type="Pfam" id="PF00326"/>
    </source>
</evidence>
<comment type="caution">
    <text evidence="15">The sequence shown here is derived from an EMBL/GenBank/DDBJ whole genome shotgun (WGS) entry which is preliminary data.</text>
</comment>
<evidence type="ECO:0000256" key="11">
    <source>
        <dbReference type="ARBA" id="ARBA00037847"/>
    </source>
</evidence>
<dbReference type="Gene3D" id="2.140.10.30">
    <property type="entry name" value="Dipeptidylpeptidase IV, N-terminal domain"/>
    <property type="match status" value="2"/>
</dbReference>
<keyword evidence="16" id="KW-1185">Reference proteome</keyword>
<proteinExistence type="predicted"/>
<keyword evidence="2" id="KW-0031">Aminopeptidase</keyword>
<accession>A0ABQ9GDP5</accession>
<dbReference type="PANTHER" id="PTHR11731:SF200">
    <property type="entry name" value="DIPEPTIDYL PEPTIDASE 10, ISOFORM B"/>
    <property type="match status" value="1"/>
</dbReference>
<feature type="compositionally biased region" description="Acidic residues" evidence="12">
    <location>
        <begin position="371"/>
        <end position="381"/>
    </location>
</feature>
<evidence type="ECO:0000256" key="5">
    <source>
        <dbReference type="ARBA" id="ARBA00022801"/>
    </source>
</evidence>
<dbReference type="SUPFAM" id="SSF82171">
    <property type="entry name" value="DPP6 N-terminal domain-like"/>
    <property type="match status" value="1"/>
</dbReference>
<dbReference type="InterPro" id="IPR002469">
    <property type="entry name" value="Peptidase_S9B_N"/>
</dbReference>
<evidence type="ECO:0000256" key="8">
    <source>
        <dbReference type="ARBA" id="ARBA00022989"/>
    </source>
</evidence>
<feature type="domain" description="Peptidase S9 prolyl oligopeptidase catalytic" evidence="13">
    <location>
        <begin position="523"/>
        <end position="711"/>
    </location>
</feature>
<keyword evidence="4" id="KW-0812">Transmembrane</keyword>
<protein>
    <recommendedName>
        <fullName evidence="17">Dipeptidyl peptidase 4</fullName>
    </recommendedName>
</protein>
<evidence type="ECO:0000313" key="16">
    <source>
        <dbReference type="Proteomes" id="UP001159363"/>
    </source>
</evidence>
<evidence type="ECO:0000256" key="7">
    <source>
        <dbReference type="ARBA" id="ARBA00022968"/>
    </source>
</evidence>
<feature type="region of interest" description="Disordered" evidence="12">
    <location>
        <begin position="341"/>
        <end position="399"/>
    </location>
</feature>
<dbReference type="SUPFAM" id="SSF53474">
    <property type="entry name" value="alpha/beta-Hydrolases"/>
    <property type="match status" value="1"/>
</dbReference>
<name>A0ABQ9GDP5_9NEOP</name>
<evidence type="ECO:0000256" key="12">
    <source>
        <dbReference type="SAM" id="MobiDB-lite"/>
    </source>
</evidence>
<dbReference type="EMBL" id="JARBHB010000013">
    <property type="protein sequence ID" value="KAJ8870518.1"/>
    <property type="molecule type" value="Genomic_DNA"/>
</dbReference>
<dbReference type="InterPro" id="IPR029058">
    <property type="entry name" value="AB_hydrolase_fold"/>
</dbReference>
<evidence type="ECO:0000259" key="14">
    <source>
        <dbReference type="Pfam" id="PF00930"/>
    </source>
</evidence>
<dbReference type="Gene3D" id="3.40.50.1820">
    <property type="entry name" value="alpha/beta hydrolase"/>
    <property type="match status" value="1"/>
</dbReference>